<reference evidence="2 3" key="1">
    <citation type="submission" date="2024-11" db="EMBL/GenBank/DDBJ databases">
        <title>A near-complete genome assembly of Cinchona calisaya.</title>
        <authorList>
            <person name="Lian D.C."/>
            <person name="Zhao X.W."/>
            <person name="Wei L."/>
        </authorList>
    </citation>
    <scope>NUCLEOTIDE SEQUENCE [LARGE SCALE GENOMIC DNA]</scope>
    <source>
        <tissue evidence="2">Nenye</tissue>
    </source>
</reference>
<keyword evidence="3" id="KW-1185">Reference proteome</keyword>
<dbReference type="AlphaFoldDB" id="A0ABD2Y1L4"/>
<evidence type="ECO:0000313" key="2">
    <source>
        <dbReference type="EMBL" id="KAL3500085.1"/>
    </source>
</evidence>
<evidence type="ECO:0008006" key="4">
    <source>
        <dbReference type="Google" id="ProtNLM"/>
    </source>
</evidence>
<comment type="caution">
    <text evidence="2">The sequence shown here is derived from an EMBL/GenBank/DDBJ whole genome shotgun (WGS) entry which is preliminary data.</text>
</comment>
<accession>A0ABD2Y1L4</accession>
<name>A0ABD2Y1L4_9GENT</name>
<evidence type="ECO:0000256" key="1">
    <source>
        <dbReference type="SAM" id="MobiDB-lite"/>
    </source>
</evidence>
<organism evidence="2 3">
    <name type="scientific">Cinchona calisaya</name>
    <dbReference type="NCBI Taxonomy" id="153742"/>
    <lineage>
        <taxon>Eukaryota</taxon>
        <taxon>Viridiplantae</taxon>
        <taxon>Streptophyta</taxon>
        <taxon>Embryophyta</taxon>
        <taxon>Tracheophyta</taxon>
        <taxon>Spermatophyta</taxon>
        <taxon>Magnoliopsida</taxon>
        <taxon>eudicotyledons</taxon>
        <taxon>Gunneridae</taxon>
        <taxon>Pentapetalae</taxon>
        <taxon>asterids</taxon>
        <taxon>lamiids</taxon>
        <taxon>Gentianales</taxon>
        <taxon>Rubiaceae</taxon>
        <taxon>Cinchonoideae</taxon>
        <taxon>Cinchoneae</taxon>
        <taxon>Cinchona</taxon>
    </lineage>
</organism>
<dbReference type="EMBL" id="JBJUIK010000016">
    <property type="protein sequence ID" value="KAL3500085.1"/>
    <property type="molecule type" value="Genomic_DNA"/>
</dbReference>
<evidence type="ECO:0000313" key="3">
    <source>
        <dbReference type="Proteomes" id="UP001630127"/>
    </source>
</evidence>
<feature type="region of interest" description="Disordered" evidence="1">
    <location>
        <begin position="59"/>
        <end position="107"/>
    </location>
</feature>
<sequence length="107" mass="11903">MFKASYTYPLYMQVMMMGASSIEEQLVSMACAVEKLSKTIEEQDLQIAALVSELEPQNIRKTSQANNNKSAQNPQMDESAKVYFSSSSRRPLDDSMNLLATGALPMQ</sequence>
<feature type="compositionally biased region" description="Polar residues" evidence="1">
    <location>
        <begin position="59"/>
        <end position="76"/>
    </location>
</feature>
<gene>
    <name evidence="2" type="ORF">ACH5RR_039178</name>
</gene>
<protein>
    <recommendedName>
        <fullName evidence="4">Ty3-gypsy retrotransposon protein</fullName>
    </recommendedName>
</protein>
<dbReference type="Proteomes" id="UP001630127">
    <property type="component" value="Unassembled WGS sequence"/>
</dbReference>
<proteinExistence type="predicted"/>